<comment type="caution">
    <text evidence="1">The sequence shown here is derived from an EMBL/GenBank/DDBJ whole genome shotgun (WGS) entry which is preliminary data.</text>
</comment>
<gene>
    <name evidence="1" type="ORF">QQS21_001930</name>
</gene>
<reference evidence="1" key="1">
    <citation type="submission" date="2023-06" db="EMBL/GenBank/DDBJ databases">
        <title>Conoideocrella luteorostrata (Hypocreales: Clavicipitaceae), a potential biocontrol fungus for elongate hemlock scale in United States Christmas tree production areas.</title>
        <authorList>
            <person name="Barrett H."/>
            <person name="Lovett B."/>
            <person name="Macias A.M."/>
            <person name="Stajich J.E."/>
            <person name="Kasson M.T."/>
        </authorList>
    </citation>
    <scope>NUCLEOTIDE SEQUENCE</scope>
    <source>
        <strain evidence="1">ARSEF 14590</strain>
    </source>
</reference>
<proteinExistence type="predicted"/>
<dbReference type="AlphaFoldDB" id="A0AAJ0CW46"/>
<evidence type="ECO:0000313" key="2">
    <source>
        <dbReference type="Proteomes" id="UP001251528"/>
    </source>
</evidence>
<evidence type="ECO:0000313" key="1">
    <source>
        <dbReference type="EMBL" id="KAK2612081.1"/>
    </source>
</evidence>
<evidence type="ECO:0008006" key="3">
    <source>
        <dbReference type="Google" id="ProtNLM"/>
    </source>
</evidence>
<accession>A0AAJ0CW46</accession>
<organism evidence="1 2">
    <name type="scientific">Conoideocrella luteorostrata</name>
    <dbReference type="NCBI Taxonomy" id="1105319"/>
    <lineage>
        <taxon>Eukaryota</taxon>
        <taxon>Fungi</taxon>
        <taxon>Dikarya</taxon>
        <taxon>Ascomycota</taxon>
        <taxon>Pezizomycotina</taxon>
        <taxon>Sordariomycetes</taxon>
        <taxon>Hypocreomycetidae</taxon>
        <taxon>Hypocreales</taxon>
        <taxon>Clavicipitaceae</taxon>
        <taxon>Conoideocrella</taxon>
    </lineage>
</organism>
<keyword evidence="2" id="KW-1185">Reference proteome</keyword>
<dbReference type="EMBL" id="JASWJB010000021">
    <property type="protein sequence ID" value="KAK2612081.1"/>
    <property type="molecule type" value="Genomic_DNA"/>
</dbReference>
<dbReference type="Proteomes" id="UP001251528">
    <property type="component" value="Unassembled WGS sequence"/>
</dbReference>
<name>A0AAJ0CW46_9HYPO</name>
<protein>
    <recommendedName>
        <fullName evidence="3">F-box domain-containing protein</fullName>
    </recommendedName>
</protein>
<sequence>MGTRGLIIVRFNRRYYVRYNSLDSYFEGLGSCLVADVPTDQEKYRAWLERTRAEYATLENELENDVYELRDDVDSITDTDGHHAFSDFIELPSELPLLPDVSAEYTYITNLDQEILTMNGSVHWKMNNIPRQDNLWLRAIKKSIYRGKLTISLDTCPEGHITSPALSPLTLDNKIAYSHSVVVPTINIDGDQKLFLTYVLSRVLKTYQSQMTQFALEWTADSFPFRELCFALVSIASGKARFHPNPSKRIQPERYIDQERAQAAEEKPPIPFGTMFHRPGERPGVSPAETTYWLDDVLVSLTRAPDGKSITRAVAYGVDQGRKHFQVVVLSLFKVVLAEVSLGSDNKPFVQLSDPITLSPLRMDYCTSSHPRERPEAKPGMERRRRRGELIMMSHHRWTARTMHEEFPGCTALVNFFEVAGNRRTATTSSGRLPLELYEQILGLVDHETWINCLGVSRQIRRSCLRRFRLDHQMRIMTAPSERLRDVHLERLISFDAEFIQSGKKVSIMAAPCRYGSYDRYNWVPVVGNSLTMAMYNVVIQFGLEDEIRVERDSPTWTSDESD</sequence>